<comment type="caution">
    <text evidence="3">The sequence shown here is derived from an EMBL/GenBank/DDBJ whole genome shotgun (WGS) entry which is preliminary data.</text>
</comment>
<evidence type="ECO:0000256" key="1">
    <source>
        <dbReference type="SAM" id="MobiDB-lite"/>
    </source>
</evidence>
<feature type="region of interest" description="Disordered" evidence="1">
    <location>
        <begin position="118"/>
        <end position="137"/>
    </location>
</feature>
<dbReference type="Proteomes" id="UP000522590">
    <property type="component" value="Unassembled WGS sequence"/>
</dbReference>
<evidence type="ECO:0000313" key="3">
    <source>
        <dbReference type="EMBL" id="NVN38927.1"/>
    </source>
</evidence>
<protein>
    <submittedName>
        <fullName evidence="3">Transposase</fullName>
    </submittedName>
</protein>
<dbReference type="Pfam" id="PF13518">
    <property type="entry name" value="HTH_28"/>
    <property type="match status" value="1"/>
</dbReference>
<dbReference type="EMBL" id="JABXXS010000243">
    <property type="protein sequence ID" value="NVN38927.1"/>
    <property type="molecule type" value="Genomic_DNA"/>
</dbReference>
<evidence type="ECO:0000259" key="2">
    <source>
        <dbReference type="Pfam" id="PF13518"/>
    </source>
</evidence>
<dbReference type="InterPro" id="IPR055247">
    <property type="entry name" value="InsJ-like_HTH"/>
</dbReference>
<organism evidence="3 4">
    <name type="scientific">Komagataeibacter swingsii</name>
    <dbReference type="NCBI Taxonomy" id="215220"/>
    <lineage>
        <taxon>Bacteria</taxon>
        <taxon>Pseudomonadati</taxon>
        <taxon>Pseudomonadota</taxon>
        <taxon>Alphaproteobacteria</taxon>
        <taxon>Acetobacterales</taxon>
        <taxon>Acetobacteraceae</taxon>
        <taxon>Komagataeibacter</taxon>
    </lineage>
</organism>
<dbReference type="SUPFAM" id="SSF46689">
    <property type="entry name" value="Homeodomain-like"/>
    <property type="match status" value="1"/>
</dbReference>
<name>A0A850P2N0_9PROT</name>
<reference evidence="3 4" key="1">
    <citation type="submission" date="2020-06" db="EMBL/GenBank/DDBJ databases">
        <title>Description of novel acetic acid bacteria.</title>
        <authorList>
            <person name="Sombolestani A."/>
        </authorList>
    </citation>
    <scope>NUCLEOTIDE SEQUENCE [LARGE SCALE GENOMIC DNA]</scope>
    <source>
        <strain evidence="3 4">LMG 25</strain>
    </source>
</reference>
<accession>A0A850P2N0</accession>
<dbReference type="InterPro" id="IPR009057">
    <property type="entry name" value="Homeodomain-like_sf"/>
</dbReference>
<feature type="non-terminal residue" evidence="3">
    <location>
        <position position="1"/>
    </location>
</feature>
<gene>
    <name evidence="3" type="ORF">HUK81_19150</name>
</gene>
<feature type="domain" description="Insertion element IS150 protein InsJ-like helix-turn-helix" evidence="2">
    <location>
        <begin position="11"/>
        <end position="58"/>
    </location>
</feature>
<dbReference type="AlphaFoldDB" id="A0A850P2N0"/>
<evidence type="ECO:0000313" key="4">
    <source>
        <dbReference type="Proteomes" id="UP000522590"/>
    </source>
</evidence>
<sequence>RMTRALSADLRRRTIAAVASGMTRRAAAVRFGVSSSSVIRWVAEWQASGRDHALKQGGDRRSHRIEAWSAFLLAAIETKADISLVELAETLAAEHGVRFAPSTIWRCLDRHDMTVKKNGARQRADTARRRTAARGLV</sequence>
<proteinExistence type="predicted"/>